<dbReference type="HOGENOM" id="CLU_058336_4_2_10"/>
<dbReference type="KEGG" id="cts:Ctha_1976"/>
<gene>
    <name evidence="4" type="ordered locus">Ctha_1976</name>
</gene>
<accession>B3QUS9</accession>
<proteinExistence type="inferred from homology"/>
<sequence>MDMKSICVFCGSNLGGKPEYKEATQAFGKLLARKNIRLIYGGGNVGLMGIIASSVMEAGGEVVGVIPKFLADKELAHTDVSKLHVVGSMHERKALMADLSDGFVALPGGIGTLEEIFEVFTWAQLGLHEKPCAVLNVAGFYDHLYTFLQNTVEMRFMKAPNLDMLILESDAEKMLERMKSYRSPKIEKWIERQSQT</sequence>
<reference evidence="4 5" key="1">
    <citation type="submission" date="2008-06" db="EMBL/GenBank/DDBJ databases">
        <title>Complete sequence of Chloroherpeton thalassium ATCC 35110.</title>
        <authorList>
            <consortium name="US DOE Joint Genome Institute"/>
            <person name="Lucas S."/>
            <person name="Copeland A."/>
            <person name="Lapidus A."/>
            <person name="Glavina del Rio T."/>
            <person name="Dalin E."/>
            <person name="Tice H."/>
            <person name="Bruce D."/>
            <person name="Goodwin L."/>
            <person name="Pitluck S."/>
            <person name="Schmutz J."/>
            <person name="Larimer F."/>
            <person name="Land M."/>
            <person name="Hauser L."/>
            <person name="Kyrpides N."/>
            <person name="Mikhailova N."/>
            <person name="Liu Z."/>
            <person name="Li T."/>
            <person name="Zhao F."/>
            <person name="Overmann J."/>
            <person name="Bryant D.A."/>
            <person name="Richardson P."/>
        </authorList>
    </citation>
    <scope>NUCLEOTIDE SEQUENCE [LARGE SCALE GENOMIC DNA]</scope>
    <source>
        <strain evidence="5">ATCC 35110 / GB-78</strain>
    </source>
</reference>
<evidence type="ECO:0000256" key="1">
    <source>
        <dbReference type="ARBA" id="ARBA00000274"/>
    </source>
</evidence>
<dbReference type="InterPro" id="IPR031100">
    <property type="entry name" value="LOG_fam"/>
</dbReference>
<dbReference type="PANTHER" id="PTHR31223">
    <property type="entry name" value="LOG FAMILY PROTEIN YJL055W"/>
    <property type="match status" value="1"/>
</dbReference>
<evidence type="ECO:0000313" key="4">
    <source>
        <dbReference type="EMBL" id="ACF14430.1"/>
    </source>
</evidence>
<keyword evidence="3" id="KW-0203">Cytokinin biosynthesis</keyword>
<evidence type="ECO:0000313" key="5">
    <source>
        <dbReference type="Proteomes" id="UP000001208"/>
    </source>
</evidence>
<dbReference type="SUPFAM" id="SSF102405">
    <property type="entry name" value="MCP/YpsA-like"/>
    <property type="match status" value="1"/>
</dbReference>
<protein>
    <recommendedName>
        <fullName evidence="3">Cytokinin riboside 5'-monophosphate phosphoribohydrolase</fullName>
        <ecNumber evidence="3">3.2.2.n1</ecNumber>
    </recommendedName>
</protein>
<dbReference type="STRING" id="517418.Ctha_1976"/>
<dbReference type="EC" id="3.2.2.n1" evidence="3"/>
<dbReference type="RefSeq" id="WP_012500513.1">
    <property type="nucleotide sequence ID" value="NC_011026.1"/>
</dbReference>
<dbReference type="InterPro" id="IPR005269">
    <property type="entry name" value="LOG"/>
</dbReference>
<dbReference type="GO" id="GO:0009691">
    <property type="term" value="P:cytokinin biosynthetic process"/>
    <property type="evidence" value="ECO:0007669"/>
    <property type="project" value="UniProtKB-UniRule"/>
</dbReference>
<dbReference type="NCBIfam" id="TIGR00730">
    <property type="entry name" value="Rossman fold protein, TIGR00730 family"/>
    <property type="match status" value="1"/>
</dbReference>
<dbReference type="GO" id="GO:0008714">
    <property type="term" value="F:AMP nucleosidase activity"/>
    <property type="evidence" value="ECO:0007669"/>
    <property type="project" value="UniProtKB-EC"/>
</dbReference>
<dbReference type="Gene3D" id="3.40.50.450">
    <property type="match status" value="1"/>
</dbReference>
<keyword evidence="5" id="KW-1185">Reference proteome</keyword>
<dbReference type="PANTHER" id="PTHR31223:SF70">
    <property type="entry name" value="LOG FAMILY PROTEIN YJL055W"/>
    <property type="match status" value="1"/>
</dbReference>
<dbReference type="eggNOG" id="COG1611">
    <property type="taxonomic scope" value="Bacteria"/>
</dbReference>
<name>B3QUS9_CHLT3</name>
<dbReference type="EMBL" id="CP001100">
    <property type="protein sequence ID" value="ACF14430.1"/>
    <property type="molecule type" value="Genomic_DNA"/>
</dbReference>
<organism evidence="4 5">
    <name type="scientific">Chloroherpeton thalassium (strain ATCC 35110 / GB-78)</name>
    <dbReference type="NCBI Taxonomy" id="517418"/>
    <lineage>
        <taxon>Bacteria</taxon>
        <taxon>Pseudomonadati</taxon>
        <taxon>Chlorobiota</taxon>
        <taxon>Chlorobiia</taxon>
        <taxon>Chlorobiales</taxon>
        <taxon>Chloroherpetonaceae</taxon>
        <taxon>Chloroherpeton</taxon>
    </lineage>
</organism>
<evidence type="ECO:0000256" key="3">
    <source>
        <dbReference type="RuleBase" id="RU363015"/>
    </source>
</evidence>
<dbReference type="Proteomes" id="UP000001208">
    <property type="component" value="Chromosome"/>
</dbReference>
<keyword evidence="3" id="KW-0378">Hydrolase</keyword>
<dbReference type="AlphaFoldDB" id="B3QUS9"/>
<dbReference type="Pfam" id="PF03641">
    <property type="entry name" value="Lysine_decarbox"/>
    <property type="match status" value="1"/>
</dbReference>
<dbReference type="GO" id="GO:0005829">
    <property type="term" value="C:cytosol"/>
    <property type="evidence" value="ECO:0007669"/>
    <property type="project" value="TreeGrafter"/>
</dbReference>
<evidence type="ECO:0000256" key="2">
    <source>
        <dbReference type="ARBA" id="ARBA00006763"/>
    </source>
</evidence>
<comment type="similarity">
    <text evidence="2 3">Belongs to the LOG family.</text>
</comment>
<comment type="catalytic activity">
    <reaction evidence="1">
        <text>AMP + H2O = D-ribose 5-phosphate + adenine</text>
        <dbReference type="Rhea" id="RHEA:20129"/>
        <dbReference type="ChEBI" id="CHEBI:15377"/>
        <dbReference type="ChEBI" id="CHEBI:16708"/>
        <dbReference type="ChEBI" id="CHEBI:78346"/>
        <dbReference type="ChEBI" id="CHEBI:456215"/>
        <dbReference type="EC" id="3.2.2.4"/>
    </reaction>
</comment>